<keyword evidence="1" id="KW-0812">Transmembrane</keyword>
<feature type="transmembrane region" description="Helical" evidence="1">
    <location>
        <begin position="187"/>
        <end position="205"/>
    </location>
</feature>
<feature type="transmembrane region" description="Helical" evidence="1">
    <location>
        <begin position="81"/>
        <end position="101"/>
    </location>
</feature>
<dbReference type="Proteomes" id="UP001596227">
    <property type="component" value="Unassembled WGS sequence"/>
</dbReference>
<evidence type="ECO:0000313" key="2">
    <source>
        <dbReference type="EMBL" id="MFC6294104.1"/>
    </source>
</evidence>
<feature type="transmembrane region" description="Helical" evidence="1">
    <location>
        <begin position="211"/>
        <end position="228"/>
    </location>
</feature>
<feature type="transmembrane region" description="Helical" evidence="1">
    <location>
        <begin position="40"/>
        <end position="60"/>
    </location>
</feature>
<gene>
    <name evidence="2" type="ORF">ACFQH1_02595</name>
</gene>
<comment type="caution">
    <text evidence="2">The sequence shown here is derived from an EMBL/GenBank/DDBJ whole genome shotgun (WGS) entry which is preliminary data.</text>
</comment>
<dbReference type="RefSeq" id="WP_137608251.1">
    <property type="nucleotide sequence ID" value="NZ_BJDH01000013.1"/>
</dbReference>
<feature type="transmembrane region" description="Helical" evidence="1">
    <location>
        <begin position="155"/>
        <end position="175"/>
    </location>
</feature>
<keyword evidence="1" id="KW-0472">Membrane</keyword>
<feature type="transmembrane region" description="Helical" evidence="1">
    <location>
        <begin position="433"/>
        <end position="452"/>
    </location>
</feature>
<feature type="transmembrane region" description="Helical" evidence="1">
    <location>
        <begin position="459"/>
        <end position="475"/>
    </location>
</feature>
<accession>A0ABW1UFT5</accession>
<organism evidence="2 3">
    <name type="scientific">Lactiplantibacillus daoliensis</name>
    <dbReference type="NCBI Taxonomy" id="2559916"/>
    <lineage>
        <taxon>Bacteria</taxon>
        <taxon>Bacillati</taxon>
        <taxon>Bacillota</taxon>
        <taxon>Bacilli</taxon>
        <taxon>Lactobacillales</taxon>
        <taxon>Lactobacillaceae</taxon>
        <taxon>Lactiplantibacillus</taxon>
    </lineage>
</organism>
<evidence type="ECO:0008006" key="4">
    <source>
        <dbReference type="Google" id="ProtNLM"/>
    </source>
</evidence>
<proteinExistence type="predicted"/>
<feature type="transmembrane region" description="Helical" evidence="1">
    <location>
        <begin position="235"/>
        <end position="252"/>
    </location>
</feature>
<feature type="transmembrane region" description="Helical" evidence="1">
    <location>
        <begin position="12"/>
        <end position="34"/>
    </location>
</feature>
<keyword evidence="3" id="KW-1185">Reference proteome</keyword>
<feature type="transmembrane region" description="Helical" evidence="1">
    <location>
        <begin position="481"/>
        <end position="501"/>
    </location>
</feature>
<reference evidence="3" key="1">
    <citation type="journal article" date="2019" name="Int. J. Syst. Evol. Microbiol.">
        <title>The Global Catalogue of Microorganisms (GCM) 10K type strain sequencing project: providing services to taxonomists for standard genome sequencing and annotation.</title>
        <authorList>
            <consortium name="The Broad Institute Genomics Platform"/>
            <consortium name="The Broad Institute Genome Sequencing Center for Infectious Disease"/>
            <person name="Wu L."/>
            <person name="Ma J."/>
        </authorList>
    </citation>
    <scope>NUCLEOTIDE SEQUENCE [LARGE SCALE GENOMIC DNA]</scope>
    <source>
        <strain evidence="3">CCM 8934</strain>
    </source>
</reference>
<feature type="transmembrane region" description="Helical" evidence="1">
    <location>
        <begin position="283"/>
        <end position="305"/>
    </location>
</feature>
<keyword evidence="1" id="KW-1133">Transmembrane helix</keyword>
<protein>
    <recommendedName>
        <fullName evidence="4">Integral membrane protein</fullName>
    </recommendedName>
</protein>
<evidence type="ECO:0000256" key="1">
    <source>
        <dbReference type="SAM" id="Phobius"/>
    </source>
</evidence>
<sequence length="517" mass="59151">MKHNRIQGLSSGIVDVFLIPLITIALLGSLSLILPNFKMMSPTAVKITTGVLFVIILFAVCQPLRRVTIRVYTRLYRYRRILIWVILVVTLCWQIAIVYLLSGPNAYDARMIMSAVIDGVAPNQDYFSAYPNTILMFFLERALWLITGRPVLETFVIYQNIVNLFLIDCGALILFNSVRRLFGKKHAQLLFFITWLVILISPWVAVPYTDTWAFFLTALFLNVGTSYFSTSNHVYKYLLAGLTGVGLVFAYLMKPSLVITFIAFGIVGLFRGIGRNWFQIKKVAIFSVLLFVIGAGGSFWTHQIFLDHQNMLDNNTKLAHPMSHFIAMGMHGKGAYNPLDTKMDTKIKSPVKRKQANAKLIRQRLHDFNGMTNYEKFLVNKQVNNISDGTFSWGGDVLIKTNHANSTIRNKTLIRRLFAKQGYVRPNTFEYRFVAQLVWSACLLLVLFTINIKNWRVQFFKYGVVGFMLFLLIFEGGRSRYVIQFLPLVLVLATVGGMRLLTYARWHHISTQKSEEK</sequence>
<feature type="transmembrane region" description="Helical" evidence="1">
    <location>
        <begin position="258"/>
        <end position="274"/>
    </location>
</feature>
<evidence type="ECO:0000313" key="3">
    <source>
        <dbReference type="Proteomes" id="UP001596227"/>
    </source>
</evidence>
<name>A0ABW1UFT5_9LACO</name>
<dbReference type="EMBL" id="JBHSSB010000006">
    <property type="protein sequence ID" value="MFC6294104.1"/>
    <property type="molecule type" value="Genomic_DNA"/>
</dbReference>